<dbReference type="AlphaFoldDB" id="J4HXE7"/>
<proteinExistence type="predicted"/>
<protein>
    <submittedName>
        <fullName evidence="1">Uncharacterized protein</fullName>
    </submittedName>
</protein>
<dbReference type="STRING" id="599839.J4HXE7"/>
<dbReference type="Proteomes" id="UP000006352">
    <property type="component" value="Unassembled WGS sequence"/>
</dbReference>
<dbReference type="HOGENOM" id="CLU_463098_0_0_1"/>
<keyword evidence="2" id="KW-1185">Reference proteome</keyword>
<accession>J4HXE7</accession>
<sequence>MDPEIHLSVVADPSELGRYHQSQKSSNEGQRSYLEFEPVTSVLETWSPQDSLALSPIHSLPVETLANIFWLLAESMSSSFPASLSSRVASYSWIQVTRVCRYWRTTALAYSSLWAILDTAQPRFVRTALTRAGSAPLKVILRDGIYEAYIAATLEDTLLRAQIAERSDQIEELHIEPRFKYGPGLLEAFYRPAPALRSLIIKNCHGRQHHELPRMFDGYTPILARLEIWGFSAWPENMFINLTHLCLRDQPKHLRPPLRTFLDMLAACPLLECLILVDAGPTADEGDPSADESPRVVPLAMLRNLDIGHWSSAKLIARFLRCLDLPSTAVVHFWAMPLFPSYEITDIGQLLPDNLALLLPFHNLHTIVIMPPTKPQGCGMFSEHPDLQALTVCDGALHMLGDFPVYQTLYPLLCKLDLQYVRIFISYKTRNLDPDKWPALLSRMPRLSSLTVVPNSMAALFALFPTIPDGQDLPLPCPALQSLTVMEHYERAGSLWAVLVLGMAAQGRRLTQLKRIRIIEDIPSTYASQIYWADDLENGQLEFISTQDHLDSSEFAPTSWPSEAYKWSLNRRRLAGFR</sequence>
<name>J4HXE7_9APHY</name>
<dbReference type="InParanoid" id="J4HXE7"/>
<dbReference type="Gene3D" id="3.80.10.10">
    <property type="entry name" value="Ribonuclease Inhibitor"/>
    <property type="match status" value="1"/>
</dbReference>
<gene>
    <name evidence="1" type="ORF">FIBRA_05373</name>
</gene>
<evidence type="ECO:0000313" key="2">
    <source>
        <dbReference type="Proteomes" id="UP000006352"/>
    </source>
</evidence>
<dbReference type="InterPro" id="IPR032675">
    <property type="entry name" value="LRR_dom_sf"/>
</dbReference>
<evidence type="ECO:0000313" key="1">
    <source>
        <dbReference type="EMBL" id="CCM03247.1"/>
    </source>
</evidence>
<dbReference type="EMBL" id="HE797107">
    <property type="protein sequence ID" value="CCM03247.1"/>
    <property type="molecule type" value="Genomic_DNA"/>
</dbReference>
<organism evidence="1 2">
    <name type="scientific">Fibroporia radiculosa</name>
    <dbReference type="NCBI Taxonomy" id="599839"/>
    <lineage>
        <taxon>Eukaryota</taxon>
        <taxon>Fungi</taxon>
        <taxon>Dikarya</taxon>
        <taxon>Basidiomycota</taxon>
        <taxon>Agaricomycotina</taxon>
        <taxon>Agaricomycetes</taxon>
        <taxon>Polyporales</taxon>
        <taxon>Fibroporiaceae</taxon>
        <taxon>Fibroporia</taxon>
    </lineage>
</organism>
<reference evidence="1 2" key="1">
    <citation type="journal article" date="2012" name="Appl. Environ. Microbiol.">
        <title>Short-read sequencing for genomic analysis of the brown rot fungus Fibroporia radiculosa.</title>
        <authorList>
            <person name="Tang J.D."/>
            <person name="Perkins A.D."/>
            <person name="Sonstegard T.S."/>
            <person name="Schroeder S.G."/>
            <person name="Burgess S.C."/>
            <person name="Diehl S.V."/>
        </authorList>
    </citation>
    <scope>NUCLEOTIDE SEQUENCE [LARGE SCALE GENOMIC DNA]</scope>
    <source>
        <strain evidence="1 2">TFFH 294</strain>
    </source>
</reference>
<dbReference type="Gene3D" id="1.20.1280.50">
    <property type="match status" value="1"/>
</dbReference>
<dbReference type="OrthoDB" id="2754196at2759"/>
<dbReference type="RefSeq" id="XP_012182530.1">
    <property type="nucleotide sequence ID" value="XM_012327140.1"/>
</dbReference>
<dbReference type="GeneID" id="24098158"/>